<proteinExistence type="predicted"/>
<evidence type="ECO:0000313" key="2">
    <source>
        <dbReference type="Proteomes" id="UP000294850"/>
    </source>
</evidence>
<dbReference type="Proteomes" id="UP000294850">
    <property type="component" value="Unassembled WGS sequence"/>
</dbReference>
<keyword evidence="2" id="KW-1185">Reference proteome</keyword>
<dbReference type="OrthoDB" id="5801419at2"/>
<dbReference type="RefSeq" id="WP_131960112.1">
    <property type="nucleotide sequence ID" value="NZ_SMFL01000007.1"/>
</dbReference>
<gene>
    <name evidence="1" type="ORF">E0F88_20370</name>
</gene>
<sequence length="189" mass="20687">MKINLLLLGLIILMIAACSGTGNEPIEPILSETENPPVIQSFMLTQSLLDSVTRIVTAGDTAITGNGFGVRTDGSDRNIKDIYTNKPLNRAVQVGDIFVIRSFQNIDNQRGPLDFIDIMVRREAGYNSAGADFEYFRIDFDPATNYNQNPNGLVPILANSRDRGLDIARAGCVGCHRFAAGVDFLFTSR</sequence>
<dbReference type="AlphaFoldDB" id="A0A4R5DMV8"/>
<evidence type="ECO:0000313" key="1">
    <source>
        <dbReference type="EMBL" id="TDE13390.1"/>
    </source>
</evidence>
<dbReference type="EMBL" id="SMFL01000007">
    <property type="protein sequence ID" value="TDE13390.1"/>
    <property type="molecule type" value="Genomic_DNA"/>
</dbReference>
<accession>A0A4R5DMV8</accession>
<evidence type="ECO:0008006" key="3">
    <source>
        <dbReference type="Google" id="ProtNLM"/>
    </source>
</evidence>
<dbReference type="PROSITE" id="PS51257">
    <property type="entry name" value="PROKAR_LIPOPROTEIN"/>
    <property type="match status" value="1"/>
</dbReference>
<organism evidence="1 2">
    <name type="scientific">Dyadobacter psychrotolerans</name>
    <dbReference type="NCBI Taxonomy" id="2541721"/>
    <lineage>
        <taxon>Bacteria</taxon>
        <taxon>Pseudomonadati</taxon>
        <taxon>Bacteroidota</taxon>
        <taxon>Cytophagia</taxon>
        <taxon>Cytophagales</taxon>
        <taxon>Spirosomataceae</taxon>
        <taxon>Dyadobacter</taxon>
    </lineage>
</organism>
<dbReference type="InterPro" id="IPR038142">
    <property type="entry name" value="Cytochrome_P460_sp"/>
</dbReference>
<name>A0A4R5DMV8_9BACT</name>
<protein>
    <recommendedName>
        <fullName evidence="3">Cytochrome P460 domain-containing protein</fullName>
    </recommendedName>
</protein>
<reference evidence="1 2" key="1">
    <citation type="submission" date="2019-03" db="EMBL/GenBank/DDBJ databases">
        <title>Dyadobacter AR-3-6 sp. nov., isolated from arctic soil.</title>
        <authorList>
            <person name="Chaudhary D.K."/>
        </authorList>
    </citation>
    <scope>NUCLEOTIDE SEQUENCE [LARGE SCALE GENOMIC DNA]</scope>
    <source>
        <strain evidence="1 2">AR-3-6</strain>
    </source>
</reference>
<dbReference type="Gene3D" id="3.50.70.20">
    <property type="entry name" value="Cytochrome P460"/>
    <property type="match status" value="1"/>
</dbReference>
<comment type="caution">
    <text evidence="1">The sequence shown here is derived from an EMBL/GenBank/DDBJ whole genome shotgun (WGS) entry which is preliminary data.</text>
</comment>